<evidence type="ECO:0000313" key="2">
    <source>
        <dbReference type="EMBL" id="VEL14157.1"/>
    </source>
</evidence>
<proteinExistence type="predicted"/>
<name>A0A448WKQ1_9PLAT</name>
<keyword evidence="3" id="KW-1185">Reference proteome</keyword>
<sequence length="297" mass="30435">MELFNLDQSYSLGSCPSPTIRPGIVSNSSAPAVSDSASRPFESQPVCVSCSPFPDRQIGDDPNTSTALSRGNLGFAANSISPGATTTGSGSTKTSALAGPIASSLASLCVTKELHLRWFLATCVSFQSALRLNFETPGHSITADNPEPFFVTLFLINVTTGRRLSEEFHWDPNSSEVNAMLPAELFRHLPWDSASSAVAADVTVASSSSKATGDSGSAHTTTGTCPQGLGLPQTNPTLNAPPLGGKITGPSSNMTGAIGGGAGKTRASAPPPPTPTTPSGLCSVSQASLIKCRSEHS</sequence>
<reference evidence="2" key="1">
    <citation type="submission" date="2018-11" db="EMBL/GenBank/DDBJ databases">
        <authorList>
            <consortium name="Pathogen Informatics"/>
        </authorList>
    </citation>
    <scope>NUCLEOTIDE SEQUENCE</scope>
</reference>
<dbReference type="OrthoDB" id="47328at2759"/>
<accession>A0A448WKQ1</accession>
<gene>
    <name evidence="2" type="ORF">PXEA_LOCUS7597</name>
</gene>
<evidence type="ECO:0000256" key="1">
    <source>
        <dbReference type="SAM" id="MobiDB-lite"/>
    </source>
</evidence>
<feature type="compositionally biased region" description="Low complexity" evidence="1">
    <location>
        <begin position="208"/>
        <end position="218"/>
    </location>
</feature>
<organism evidence="2 3">
    <name type="scientific">Protopolystoma xenopodis</name>
    <dbReference type="NCBI Taxonomy" id="117903"/>
    <lineage>
        <taxon>Eukaryota</taxon>
        <taxon>Metazoa</taxon>
        <taxon>Spiralia</taxon>
        <taxon>Lophotrochozoa</taxon>
        <taxon>Platyhelminthes</taxon>
        <taxon>Monogenea</taxon>
        <taxon>Polyopisthocotylea</taxon>
        <taxon>Polystomatidea</taxon>
        <taxon>Polystomatidae</taxon>
        <taxon>Protopolystoma</taxon>
    </lineage>
</organism>
<evidence type="ECO:0000313" key="3">
    <source>
        <dbReference type="Proteomes" id="UP000784294"/>
    </source>
</evidence>
<comment type="caution">
    <text evidence="2">The sequence shown here is derived from an EMBL/GenBank/DDBJ whole genome shotgun (WGS) entry which is preliminary data.</text>
</comment>
<dbReference type="Proteomes" id="UP000784294">
    <property type="component" value="Unassembled WGS sequence"/>
</dbReference>
<dbReference type="EMBL" id="CAAALY010020176">
    <property type="protein sequence ID" value="VEL14157.1"/>
    <property type="molecule type" value="Genomic_DNA"/>
</dbReference>
<protein>
    <submittedName>
        <fullName evidence="2">Uncharacterized protein</fullName>
    </submittedName>
</protein>
<dbReference type="AlphaFoldDB" id="A0A448WKQ1"/>
<feature type="region of interest" description="Disordered" evidence="1">
    <location>
        <begin position="208"/>
        <end position="283"/>
    </location>
</feature>